<keyword evidence="3 9" id="KW-0507">mRNA processing</keyword>
<evidence type="ECO:0000256" key="2">
    <source>
        <dbReference type="ARBA" id="ARBA00008978"/>
    </source>
</evidence>
<proteinExistence type="inferred from homology"/>
<dbReference type="EMBL" id="JARBJD010000012">
    <property type="protein sequence ID" value="KAK2962239.1"/>
    <property type="molecule type" value="Genomic_DNA"/>
</dbReference>
<dbReference type="Pfam" id="PF04722">
    <property type="entry name" value="Ssu72"/>
    <property type="match status" value="1"/>
</dbReference>
<evidence type="ECO:0000256" key="9">
    <source>
        <dbReference type="RuleBase" id="RU369031"/>
    </source>
</evidence>
<comment type="caution">
    <text evidence="10">The sequence shown here is derived from an EMBL/GenBank/DDBJ whole genome shotgun (WGS) entry which is preliminary data.</text>
</comment>
<organism evidence="10 11">
    <name type="scientific">Blattamonas nauphoetae</name>
    <dbReference type="NCBI Taxonomy" id="2049346"/>
    <lineage>
        <taxon>Eukaryota</taxon>
        <taxon>Metamonada</taxon>
        <taxon>Preaxostyla</taxon>
        <taxon>Oxymonadida</taxon>
        <taxon>Blattamonas</taxon>
    </lineage>
</organism>
<protein>
    <recommendedName>
        <fullName evidence="9">RNA polymerase II subunit A C-terminal domain phosphatase SSU72</fullName>
        <shortName evidence="9">CTD phosphatase SSU72</shortName>
        <ecNumber evidence="9">3.1.3.16</ecNumber>
    </recommendedName>
</protein>
<accession>A0ABQ9YF77</accession>
<comment type="subcellular location">
    <subcellularLocation>
        <location evidence="1 9">Nucleus</location>
    </subcellularLocation>
</comment>
<name>A0ABQ9YF77_9EUKA</name>
<keyword evidence="4 9" id="KW-0378">Hydrolase</keyword>
<evidence type="ECO:0000313" key="10">
    <source>
        <dbReference type="EMBL" id="KAK2962239.1"/>
    </source>
</evidence>
<dbReference type="GO" id="GO:0004722">
    <property type="term" value="F:protein serine/threonine phosphatase activity"/>
    <property type="evidence" value="ECO:0007669"/>
    <property type="project" value="UniProtKB-EC"/>
</dbReference>
<dbReference type="Proteomes" id="UP001281761">
    <property type="component" value="Unassembled WGS sequence"/>
</dbReference>
<keyword evidence="11" id="KW-1185">Reference proteome</keyword>
<comment type="catalytic activity">
    <reaction evidence="7 9">
        <text>O-phospho-L-seryl-[protein] + H2O = L-seryl-[protein] + phosphate</text>
        <dbReference type="Rhea" id="RHEA:20629"/>
        <dbReference type="Rhea" id="RHEA-COMP:9863"/>
        <dbReference type="Rhea" id="RHEA-COMP:11604"/>
        <dbReference type="ChEBI" id="CHEBI:15377"/>
        <dbReference type="ChEBI" id="CHEBI:29999"/>
        <dbReference type="ChEBI" id="CHEBI:43474"/>
        <dbReference type="ChEBI" id="CHEBI:83421"/>
        <dbReference type="EC" id="3.1.3.16"/>
    </reaction>
</comment>
<dbReference type="PANTHER" id="PTHR20383">
    <property type="entry name" value="RNA POLYMERASE II SUBUNIT A C-TERMINAL DOMAIN PHOSPHATASE"/>
    <property type="match status" value="1"/>
</dbReference>
<keyword evidence="5 9" id="KW-0904">Protein phosphatase</keyword>
<comment type="catalytic activity">
    <reaction evidence="8 9">
        <text>O-phospho-L-threonyl-[protein] + H2O = L-threonyl-[protein] + phosphate</text>
        <dbReference type="Rhea" id="RHEA:47004"/>
        <dbReference type="Rhea" id="RHEA-COMP:11060"/>
        <dbReference type="Rhea" id="RHEA-COMP:11605"/>
        <dbReference type="ChEBI" id="CHEBI:15377"/>
        <dbReference type="ChEBI" id="CHEBI:30013"/>
        <dbReference type="ChEBI" id="CHEBI:43474"/>
        <dbReference type="ChEBI" id="CHEBI:61977"/>
        <dbReference type="EC" id="3.1.3.16"/>
    </reaction>
</comment>
<evidence type="ECO:0000313" key="11">
    <source>
        <dbReference type="Proteomes" id="UP001281761"/>
    </source>
</evidence>
<evidence type="ECO:0000256" key="3">
    <source>
        <dbReference type="ARBA" id="ARBA00022664"/>
    </source>
</evidence>
<gene>
    <name evidence="10" type="ORF">BLNAU_2899</name>
</gene>
<comment type="similarity">
    <text evidence="2 9">Belongs to the SSU72 phosphatase family.</text>
</comment>
<reference evidence="10 11" key="1">
    <citation type="journal article" date="2022" name="bioRxiv">
        <title>Genomics of Preaxostyla Flagellates Illuminates Evolutionary Transitions and the Path Towards Mitochondrial Loss.</title>
        <authorList>
            <person name="Novak L.V.F."/>
            <person name="Treitli S.C."/>
            <person name="Pyrih J."/>
            <person name="Halakuc P."/>
            <person name="Pipaliya S.V."/>
            <person name="Vacek V."/>
            <person name="Brzon O."/>
            <person name="Soukal P."/>
            <person name="Eme L."/>
            <person name="Dacks J.B."/>
            <person name="Karnkowska A."/>
            <person name="Elias M."/>
            <person name="Hampl V."/>
        </authorList>
    </citation>
    <scope>NUCLEOTIDE SEQUENCE [LARGE SCALE GENOMIC DNA]</scope>
    <source>
        <strain evidence="10">NAU3</strain>
        <tissue evidence="10">Gut</tissue>
    </source>
</reference>
<keyword evidence="6 9" id="KW-0539">Nucleus</keyword>
<comment type="function">
    <text evidence="9">Protein phosphatase that catalyzes the dephosphorylation of the C-terminal domain of RNA polymerase II. Plays a role in RNA processing and termination.</text>
</comment>
<dbReference type="InterPro" id="IPR006811">
    <property type="entry name" value="RNA_pol_II_suA"/>
</dbReference>
<evidence type="ECO:0000256" key="4">
    <source>
        <dbReference type="ARBA" id="ARBA00022801"/>
    </source>
</evidence>
<sequence length="208" mass="23336">MNVRPMIYPGIQHGYVQKKFACICLSNQNRSMEGHAQMIRNGIPNVSSFGTGKNVKLPGPTPTTPNTYPFGTPYTTIYQDLKSKDADFYTQMGLLDLLARNANIKVAPERFQDARDVSFDVILTYEERVFETVIVELLNRPPISYKQCHIINIETRDAGDEAVKAGGLSAQLAKRINSEIDLDDAIYSILDAFQLETERSIMHSIAFV</sequence>
<evidence type="ECO:0000256" key="6">
    <source>
        <dbReference type="ARBA" id="ARBA00023242"/>
    </source>
</evidence>
<dbReference type="EC" id="3.1.3.16" evidence="9"/>
<dbReference type="Gene3D" id="3.40.50.2300">
    <property type="match status" value="2"/>
</dbReference>
<evidence type="ECO:0000256" key="7">
    <source>
        <dbReference type="ARBA" id="ARBA00047761"/>
    </source>
</evidence>
<evidence type="ECO:0000256" key="5">
    <source>
        <dbReference type="ARBA" id="ARBA00022912"/>
    </source>
</evidence>
<evidence type="ECO:0000256" key="8">
    <source>
        <dbReference type="ARBA" id="ARBA00048336"/>
    </source>
</evidence>
<evidence type="ECO:0000256" key="1">
    <source>
        <dbReference type="ARBA" id="ARBA00004123"/>
    </source>
</evidence>